<dbReference type="InterPro" id="IPR005272">
    <property type="entry name" value="DUF406"/>
</dbReference>
<accession>A4Y6J7</accession>
<dbReference type="KEGG" id="spc:Sputcn32_1857"/>
<evidence type="ECO:0008006" key="3">
    <source>
        <dbReference type="Google" id="ProtNLM"/>
    </source>
</evidence>
<dbReference type="GO" id="GO:0005829">
    <property type="term" value="C:cytosol"/>
    <property type="evidence" value="ECO:0007669"/>
    <property type="project" value="TreeGrafter"/>
</dbReference>
<dbReference type="Pfam" id="PF04175">
    <property type="entry name" value="DUF406"/>
    <property type="match status" value="1"/>
</dbReference>
<comment type="similarity">
    <text evidence="1">Belongs to the UPF0381 family.</text>
</comment>
<dbReference type="eggNOG" id="COG3691">
    <property type="taxonomic scope" value="Bacteria"/>
</dbReference>
<reference evidence="2" key="1">
    <citation type="submission" date="2007-04" db="EMBL/GenBank/DDBJ databases">
        <title>Complete sequence of Shewanella putrefaciens CN-32.</title>
        <authorList>
            <consortium name="US DOE Joint Genome Institute"/>
            <person name="Copeland A."/>
            <person name="Lucas S."/>
            <person name="Lapidus A."/>
            <person name="Barry K."/>
            <person name="Detter J.C."/>
            <person name="Glavina del Rio T."/>
            <person name="Hammon N."/>
            <person name="Israni S."/>
            <person name="Dalin E."/>
            <person name="Tice H."/>
            <person name="Pitluck S."/>
            <person name="Chain P."/>
            <person name="Malfatti S."/>
            <person name="Shin M."/>
            <person name="Vergez L."/>
            <person name="Schmutz J."/>
            <person name="Larimer F."/>
            <person name="Land M."/>
            <person name="Hauser L."/>
            <person name="Kyrpides N."/>
            <person name="Mikhailova N."/>
            <person name="Romine M.F."/>
            <person name="Fredrickson J."/>
            <person name="Tiedje J."/>
            <person name="Richardson P."/>
        </authorList>
    </citation>
    <scope>NUCLEOTIDE SEQUENCE [LARGE SCALE GENOMIC DNA]</scope>
    <source>
        <strain evidence="2">CN-32</strain>
    </source>
</reference>
<dbReference type="AlphaFoldDB" id="A4Y6J7"/>
<dbReference type="PANTHER" id="PTHR38769:SF1">
    <property type="entry name" value="UPF0381 PROTEIN YFCZ-RELATED"/>
    <property type="match status" value="1"/>
</dbReference>
<dbReference type="Gene3D" id="3.30.70.860">
    <property type="match status" value="1"/>
</dbReference>
<dbReference type="InterPro" id="IPR035571">
    <property type="entry name" value="UPF0234-like_C"/>
</dbReference>
<dbReference type="STRING" id="319224.Sputcn32_1857"/>
<evidence type="ECO:0000313" key="2">
    <source>
        <dbReference type="EMBL" id="ABP75580.1"/>
    </source>
</evidence>
<dbReference type="EMBL" id="CP000681">
    <property type="protein sequence ID" value="ABP75580.1"/>
    <property type="molecule type" value="Genomic_DNA"/>
</dbReference>
<protein>
    <recommendedName>
        <fullName evidence="3">DUF406 family protein</fullName>
    </recommendedName>
</protein>
<gene>
    <name evidence="2" type="ordered locus">Sputcn32_1857</name>
</gene>
<proteinExistence type="inferred from homology"/>
<organism evidence="2">
    <name type="scientific">Shewanella putrefaciens (strain CN-32 / ATCC BAA-453)</name>
    <dbReference type="NCBI Taxonomy" id="319224"/>
    <lineage>
        <taxon>Bacteria</taxon>
        <taxon>Pseudomonadati</taxon>
        <taxon>Pseudomonadota</taxon>
        <taxon>Gammaproteobacteria</taxon>
        <taxon>Alteromonadales</taxon>
        <taxon>Shewanellaceae</taxon>
        <taxon>Shewanella</taxon>
    </lineage>
</organism>
<name>A4Y6J7_SHEPC</name>
<dbReference type="HOGENOM" id="CLU_171181_1_0_6"/>
<evidence type="ECO:0000256" key="1">
    <source>
        <dbReference type="ARBA" id="ARBA00006201"/>
    </source>
</evidence>
<dbReference type="PANTHER" id="PTHR38769">
    <property type="entry name" value="UPF0381 PROTEIN YFCZ-RELATED"/>
    <property type="match status" value="1"/>
</dbReference>
<sequence length="111" mass="12058">MSWNGIVITPNSEEDIMKGIIAAQSPTVNDTCTDCGSFVDIGAVIDEHDIVLEIQFTGASAKDDAENMAERAKARFGKTQAKFVTVETDISLQLVFDVSAEKMIFQLENGL</sequence>